<dbReference type="Proteomes" id="UP000019335">
    <property type="component" value="Chromosome 2"/>
</dbReference>
<proteinExistence type="predicted"/>
<comment type="caution">
    <text evidence="1">The sequence shown here is derived from an EMBL/GenBank/DDBJ whole genome shotgun (WGS) entry which is preliminary data.</text>
</comment>
<evidence type="ECO:0000313" key="2">
    <source>
        <dbReference type="Proteomes" id="UP000019335"/>
    </source>
</evidence>
<evidence type="ECO:0000313" key="1">
    <source>
        <dbReference type="EMBL" id="EWM29961.1"/>
    </source>
</evidence>
<gene>
    <name evidence="1" type="ORF">Naga_100567g3</name>
</gene>
<name>W7UB46_9STRA</name>
<keyword evidence="2" id="KW-1185">Reference proteome</keyword>
<organism evidence="1 2">
    <name type="scientific">Nannochloropsis gaditana</name>
    <dbReference type="NCBI Taxonomy" id="72520"/>
    <lineage>
        <taxon>Eukaryota</taxon>
        <taxon>Sar</taxon>
        <taxon>Stramenopiles</taxon>
        <taxon>Ochrophyta</taxon>
        <taxon>Eustigmatophyceae</taxon>
        <taxon>Eustigmatales</taxon>
        <taxon>Monodopsidaceae</taxon>
        <taxon>Nannochloropsis</taxon>
    </lineage>
</organism>
<sequence length="110" mass="12183">MARSHAACAADAMGSNFPFHPLEEVMAKRVARVLKWGNLSSTNTLAGLPITLSGWSAPMHWTSGASIFRLSCRRDFSSHIVTRFWKNVQDPICHLHIVTLTTDAGPPRLR</sequence>
<accession>W7UB46</accession>
<dbReference type="EMBL" id="AZIL01000102">
    <property type="protein sequence ID" value="EWM29961.1"/>
    <property type="molecule type" value="Genomic_DNA"/>
</dbReference>
<dbReference type="AlphaFoldDB" id="W7UB46"/>
<protein>
    <submittedName>
        <fullName evidence="1">Uncharacterized protein</fullName>
    </submittedName>
</protein>
<reference evidence="1 2" key="1">
    <citation type="journal article" date="2014" name="Mol. Plant">
        <title>Chromosome Scale Genome Assembly and Transcriptome Profiling of Nannochloropsis gaditana in Nitrogen Depletion.</title>
        <authorList>
            <person name="Corteggiani Carpinelli E."/>
            <person name="Telatin A."/>
            <person name="Vitulo N."/>
            <person name="Forcato C."/>
            <person name="D'Angelo M."/>
            <person name="Schiavon R."/>
            <person name="Vezzi A."/>
            <person name="Giacometti G.M."/>
            <person name="Morosinotto T."/>
            <person name="Valle G."/>
        </authorList>
    </citation>
    <scope>NUCLEOTIDE SEQUENCE [LARGE SCALE GENOMIC DNA]</scope>
    <source>
        <strain evidence="1 2">B-31</strain>
    </source>
</reference>